<accession>A0AAI8N2B6</accession>
<evidence type="ECO:0000313" key="1">
    <source>
        <dbReference type="EMBL" id="AUJ79423.1"/>
    </source>
</evidence>
<name>A0AAI8N2B6_9BACI</name>
<proteinExistence type="predicted"/>
<dbReference type="Proteomes" id="UP000234366">
    <property type="component" value="Chromosome"/>
</dbReference>
<gene>
    <name evidence="1" type="ORF">CWD84_18725</name>
</gene>
<keyword evidence="2" id="KW-1185">Reference proteome</keyword>
<sequence length="71" mass="7904">MSYYNKRNQEPLPKEDVSTWECTKEDCIGWSRKNFAGTGSDTPTCPLCGSKMIDGVRSLVNLQNNNQTASS</sequence>
<dbReference type="KEGG" id="bsia:CWD84_18725"/>
<protein>
    <recommendedName>
        <fullName evidence="3">Cold-shock protein</fullName>
    </recommendedName>
</protein>
<dbReference type="EMBL" id="CP025001">
    <property type="protein sequence ID" value="AUJ79423.1"/>
    <property type="molecule type" value="Genomic_DNA"/>
</dbReference>
<dbReference type="GeneID" id="76426703"/>
<reference evidence="1 2" key="1">
    <citation type="submission" date="2017-11" db="EMBL/GenBank/DDBJ databases">
        <title>Genome sequence and genome mining of multiple bioactive secondary metabolites from a deep sea-derived Bacillus siamensis SCSIO 05746.</title>
        <authorList>
            <person name="Pan H.-Q."/>
            <person name="Ju J.-H."/>
        </authorList>
    </citation>
    <scope>NUCLEOTIDE SEQUENCE [LARGE SCALE GENOMIC DNA]</scope>
    <source>
        <strain evidence="1 2">SCSIO 05746</strain>
    </source>
</reference>
<dbReference type="RefSeq" id="WP_029575254.1">
    <property type="nucleotide sequence ID" value="NZ_CP025001.1"/>
</dbReference>
<dbReference type="InterPro" id="IPR025916">
    <property type="entry name" value="YdjO"/>
</dbReference>
<dbReference type="Pfam" id="PF14169">
    <property type="entry name" value="YdjO"/>
    <property type="match status" value="1"/>
</dbReference>
<organism evidence="1 2">
    <name type="scientific">Bacillus siamensis</name>
    <dbReference type="NCBI Taxonomy" id="659243"/>
    <lineage>
        <taxon>Bacteria</taxon>
        <taxon>Bacillati</taxon>
        <taxon>Bacillota</taxon>
        <taxon>Bacilli</taxon>
        <taxon>Bacillales</taxon>
        <taxon>Bacillaceae</taxon>
        <taxon>Bacillus</taxon>
        <taxon>Bacillus amyloliquefaciens group</taxon>
    </lineage>
</organism>
<evidence type="ECO:0008006" key="3">
    <source>
        <dbReference type="Google" id="ProtNLM"/>
    </source>
</evidence>
<evidence type="ECO:0000313" key="2">
    <source>
        <dbReference type="Proteomes" id="UP000234366"/>
    </source>
</evidence>
<dbReference type="AlphaFoldDB" id="A0AAI8N2B6"/>